<evidence type="ECO:0000256" key="3">
    <source>
        <dbReference type="ARBA" id="ARBA00022448"/>
    </source>
</evidence>
<dbReference type="GO" id="GO:0044718">
    <property type="term" value="P:siderophore transmembrane transport"/>
    <property type="evidence" value="ECO:0007669"/>
    <property type="project" value="TreeGrafter"/>
</dbReference>
<feature type="short sequence motif" description="TonB C-terminal box" evidence="13">
    <location>
        <begin position="979"/>
        <end position="996"/>
    </location>
</feature>
<comment type="subcellular location">
    <subcellularLocation>
        <location evidence="1 12">Cell outer membrane</location>
        <topology evidence="1 12">Multi-pass membrane protein</topology>
    </subcellularLocation>
</comment>
<evidence type="ECO:0000256" key="1">
    <source>
        <dbReference type="ARBA" id="ARBA00004571"/>
    </source>
</evidence>
<evidence type="ECO:0000256" key="2">
    <source>
        <dbReference type="ARBA" id="ARBA00009810"/>
    </source>
</evidence>
<dbReference type="InterPro" id="IPR037066">
    <property type="entry name" value="Plug_dom_sf"/>
</dbReference>
<dbReference type="InterPro" id="IPR010949">
    <property type="entry name" value="TonB_Hb/transfer/lactofer_rcpt"/>
</dbReference>
<dbReference type="PANTHER" id="PTHR30069">
    <property type="entry name" value="TONB-DEPENDENT OUTER MEMBRANE RECEPTOR"/>
    <property type="match status" value="1"/>
</dbReference>
<keyword evidence="15" id="KW-1133">Transmembrane helix</keyword>
<dbReference type="InterPro" id="IPR011662">
    <property type="entry name" value="Secretin/TonB_short_N"/>
</dbReference>
<dbReference type="OrthoDB" id="6046653at2"/>
<gene>
    <name evidence="17" type="ORF">SAMN05192555_103154</name>
</gene>
<evidence type="ECO:0000256" key="6">
    <source>
        <dbReference type="ARBA" id="ARBA00022692"/>
    </source>
</evidence>
<evidence type="ECO:0000256" key="12">
    <source>
        <dbReference type="PROSITE-ProRule" id="PRU01360"/>
    </source>
</evidence>
<dbReference type="Gene3D" id="2.40.170.20">
    <property type="entry name" value="TonB-dependent receptor, beta-barrel domain"/>
    <property type="match status" value="1"/>
</dbReference>
<dbReference type="InterPro" id="IPR036942">
    <property type="entry name" value="Beta-barrel_TonB_sf"/>
</dbReference>
<keyword evidence="5" id="KW-0410">Iron transport</keyword>
<evidence type="ECO:0000256" key="14">
    <source>
        <dbReference type="RuleBase" id="RU003357"/>
    </source>
</evidence>
<keyword evidence="3 12" id="KW-0813">Transport</keyword>
<evidence type="ECO:0000256" key="11">
    <source>
        <dbReference type="ARBA" id="ARBA00023237"/>
    </source>
</evidence>
<evidence type="ECO:0000256" key="13">
    <source>
        <dbReference type="PROSITE-ProRule" id="PRU10144"/>
    </source>
</evidence>
<dbReference type="NCBIfam" id="TIGR01786">
    <property type="entry name" value="TonB-hemlactrns"/>
    <property type="match status" value="1"/>
</dbReference>
<dbReference type="InterPro" id="IPR011276">
    <property type="entry name" value="TonB_haem/Hb_rcpt"/>
</dbReference>
<evidence type="ECO:0000313" key="17">
    <source>
        <dbReference type="EMBL" id="SDL23681.1"/>
    </source>
</evidence>
<dbReference type="Gene3D" id="3.55.50.30">
    <property type="match status" value="1"/>
</dbReference>
<dbReference type="RefSeq" id="WP_089657432.1">
    <property type="nucleotide sequence ID" value="NZ_FNGH01000003.1"/>
</dbReference>
<dbReference type="PROSITE" id="PS01156">
    <property type="entry name" value="TONB_DEPENDENT_REC_2"/>
    <property type="match status" value="1"/>
</dbReference>
<proteinExistence type="inferred from homology"/>
<keyword evidence="4 12" id="KW-1134">Transmembrane beta strand</keyword>
<dbReference type="InterPro" id="IPR012910">
    <property type="entry name" value="Plug_dom"/>
</dbReference>
<keyword evidence="11 12" id="KW-0998">Cell outer membrane</keyword>
<evidence type="ECO:0000259" key="16">
    <source>
        <dbReference type="SMART" id="SM00965"/>
    </source>
</evidence>
<dbReference type="InterPro" id="IPR010917">
    <property type="entry name" value="TonB_rcpt_CS"/>
</dbReference>
<dbReference type="InterPro" id="IPR000531">
    <property type="entry name" value="Beta-barrel_TonB"/>
</dbReference>
<dbReference type="GO" id="GO:0009279">
    <property type="term" value="C:cell outer membrane"/>
    <property type="evidence" value="ECO:0007669"/>
    <property type="project" value="UniProtKB-SubCell"/>
</dbReference>
<sequence length="996" mass="111182">MQHEQRGRLPSAGKSHYRKVAEGVGIVTMLAIFVALVGLREAHGQSGANREAMGQGESQPLAQQRYRFDLPEQSLLYSLGEFTAITNISVLRPDAQAIDAMAPAISGEMSADEALRHLLSGTGLDIEYSNQRTAEIVEPQPATMTSTGDQVAFSTLTVEADRIGDDWVYHEPRSVSVISREQIDRRPPRHAADMLEETPGVYSAVSAQDPGLSVNIRGMQDFGRVNTMIDGMRQNFNENAHQQRNGNLYVDSELLSSVVIDKGPSSGMHGAGAIAGSANFRTLDYDDIIMEGNDVGVRLRANTGLGSEGNGVNFIGSAAVAGRFGDRWELLAAKSRRSFGDYSPGMRGGDSEFLDTGVQDHFEGRDTTQVVDRISFSDYTQESTLLKARLGLTQSQSLQFSYVGTELGYNNVSDRKIVNPVDGSSIDGEDAWDKYGDAEAKTQSFGLDYRFDPKSSLVDLSALIYYVDTQNERYTQSGRPVFEGDVNMTEAAWSSGLCDQTPFPEDWQNECAAGLGSNVLTQIETYGIALENTAHFSLGSLDGFSLNHGIEYFQDRGDADTVRDREGSVVDVAENSLQPNGRRSITSIFGNLTWEDDTYTLGAGLRYDYYRLKGDTQVPGTEWTYTSRQEQFDERWTPEEQQMLRDTGWYDYYYNSNWIAPKWESQRGVYEYEVDNSMDKLLPTLQAAYRPNDWLELFTSWGRGWRPPALTESLMEGSHPSDPFATMYPNPYAEPETTRSWEVGINTAFQDVFTGDDRLFAKLSYYDTKAHNYLITSMVNTLPGDTGGLGNTMFINNQMPMKFRGVELELDYDAGIWYSRLNYTHVLGGDQDFCQKQYPLGSHWVRDDMPDEDGNYSENHQWAIDGGYDSYEDYLDQRLVCASGGQAAQFGMNSARNVPMDRGSWTLGTRLFDRSLDMGVRLNYSADGGPDDFDTPIWPGYTTWDLYASYRVNPHVLLRASVENLRDENYVTGYSDIFSKTYGPGRTAIAGVELQF</sequence>
<dbReference type="CDD" id="cd01347">
    <property type="entry name" value="ligand_gated_channel"/>
    <property type="match status" value="1"/>
</dbReference>
<evidence type="ECO:0000256" key="7">
    <source>
        <dbReference type="ARBA" id="ARBA00022729"/>
    </source>
</evidence>
<evidence type="ECO:0000256" key="5">
    <source>
        <dbReference type="ARBA" id="ARBA00022496"/>
    </source>
</evidence>
<feature type="transmembrane region" description="Helical" evidence="15">
    <location>
        <begin position="20"/>
        <end position="39"/>
    </location>
</feature>
<dbReference type="Pfam" id="PF07715">
    <property type="entry name" value="Plug"/>
    <property type="match status" value="1"/>
</dbReference>
<dbReference type="SMART" id="SM00965">
    <property type="entry name" value="STN"/>
    <property type="match status" value="1"/>
</dbReference>
<name>A0A1G9IEL7_9GAMM</name>
<dbReference type="InterPro" id="IPR039426">
    <property type="entry name" value="TonB-dep_rcpt-like"/>
</dbReference>
<feature type="domain" description="Secretin/TonB short N-terminal" evidence="16">
    <location>
        <begin position="88"/>
        <end position="140"/>
    </location>
</feature>
<keyword evidence="10 12" id="KW-0472">Membrane</keyword>
<accession>A0A1G9IEL7</accession>
<keyword evidence="7" id="KW-0732">Signal</keyword>
<protein>
    <submittedName>
        <fullName evidence="17">Heme acquisition protein HasR</fullName>
    </submittedName>
</protein>
<evidence type="ECO:0000313" key="18">
    <source>
        <dbReference type="Proteomes" id="UP000199107"/>
    </source>
</evidence>
<dbReference type="Gene3D" id="2.170.130.10">
    <property type="entry name" value="TonB-dependent receptor, plug domain"/>
    <property type="match status" value="1"/>
</dbReference>
<reference evidence="18" key="1">
    <citation type="submission" date="2016-10" db="EMBL/GenBank/DDBJ databases">
        <authorList>
            <person name="Varghese N."/>
            <person name="Submissions S."/>
        </authorList>
    </citation>
    <scope>NUCLEOTIDE SEQUENCE [LARGE SCALE GENOMIC DNA]</scope>
    <source>
        <strain evidence="18">AAP</strain>
    </source>
</reference>
<dbReference type="Proteomes" id="UP000199107">
    <property type="component" value="Unassembled WGS sequence"/>
</dbReference>
<dbReference type="GO" id="GO:0015232">
    <property type="term" value="F:heme transmembrane transporter activity"/>
    <property type="evidence" value="ECO:0007669"/>
    <property type="project" value="InterPro"/>
</dbReference>
<evidence type="ECO:0000256" key="4">
    <source>
        <dbReference type="ARBA" id="ARBA00022452"/>
    </source>
</evidence>
<dbReference type="PROSITE" id="PS52016">
    <property type="entry name" value="TONB_DEPENDENT_REC_3"/>
    <property type="match status" value="1"/>
</dbReference>
<dbReference type="SUPFAM" id="SSF56935">
    <property type="entry name" value="Porins"/>
    <property type="match status" value="1"/>
</dbReference>
<dbReference type="GO" id="GO:0015344">
    <property type="term" value="F:siderophore uptake transmembrane transporter activity"/>
    <property type="evidence" value="ECO:0007669"/>
    <property type="project" value="TreeGrafter"/>
</dbReference>
<evidence type="ECO:0000256" key="8">
    <source>
        <dbReference type="ARBA" id="ARBA00023004"/>
    </source>
</evidence>
<dbReference type="EMBL" id="FNGH01000003">
    <property type="protein sequence ID" value="SDL23681.1"/>
    <property type="molecule type" value="Genomic_DNA"/>
</dbReference>
<keyword evidence="18" id="KW-1185">Reference proteome</keyword>
<evidence type="ECO:0000256" key="10">
    <source>
        <dbReference type="ARBA" id="ARBA00023136"/>
    </source>
</evidence>
<evidence type="ECO:0000256" key="9">
    <source>
        <dbReference type="ARBA" id="ARBA00023077"/>
    </source>
</evidence>
<keyword evidence="8" id="KW-0408">Iron</keyword>
<dbReference type="NCBIfam" id="TIGR01785">
    <property type="entry name" value="TonB-hemin"/>
    <property type="match status" value="1"/>
</dbReference>
<keyword evidence="9 14" id="KW-0798">TonB box</keyword>
<keyword evidence="5" id="KW-0406">Ion transport</keyword>
<dbReference type="Pfam" id="PF00593">
    <property type="entry name" value="TonB_dep_Rec_b-barrel"/>
    <property type="match status" value="1"/>
</dbReference>
<dbReference type="STRING" id="48727.SAMN05192555_103154"/>
<dbReference type="AlphaFoldDB" id="A0A1G9IEL7"/>
<evidence type="ECO:0000256" key="15">
    <source>
        <dbReference type="SAM" id="Phobius"/>
    </source>
</evidence>
<keyword evidence="6 12" id="KW-0812">Transmembrane</keyword>
<comment type="similarity">
    <text evidence="2 12 14">Belongs to the TonB-dependent receptor family.</text>
</comment>
<organism evidence="17 18">
    <name type="scientific">Franzmannia pantelleriensis</name>
    <dbReference type="NCBI Taxonomy" id="48727"/>
    <lineage>
        <taxon>Bacteria</taxon>
        <taxon>Pseudomonadati</taxon>
        <taxon>Pseudomonadota</taxon>
        <taxon>Gammaproteobacteria</taxon>
        <taxon>Oceanospirillales</taxon>
        <taxon>Halomonadaceae</taxon>
        <taxon>Franzmannia</taxon>
    </lineage>
</organism>
<dbReference type="PANTHER" id="PTHR30069:SF41">
    <property type="entry name" value="HEME_HEMOPEXIN UTILIZATION PROTEIN C"/>
    <property type="match status" value="1"/>
</dbReference>